<proteinExistence type="predicted"/>
<reference evidence="1 2" key="1">
    <citation type="submission" date="2021-07" db="EMBL/GenBank/DDBJ databases">
        <authorList>
            <person name="Palmer J.M."/>
        </authorList>
    </citation>
    <scope>NUCLEOTIDE SEQUENCE [LARGE SCALE GENOMIC DNA]</scope>
    <source>
        <strain evidence="1 2">AT_MEX2019</strain>
        <tissue evidence="1">Muscle</tissue>
    </source>
</reference>
<name>A0ABU7BCP7_9TELE</name>
<protein>
    <submittedName>
        <fullName evidence="1">Uncharacterized protein</fullName>
    </submittedName>
</protein>
<dbReference type="Proteomes" id="UP001345963">
    <property type="component" value="Unassembled WGS sequence"/>
</dbReference>
<comment type="caution">
    <text evidence="1">The sequence shown here is derived from an EMBL/GenBank/DDBJ whole genome shotgun (WGS) entry which is preliminary data.</text>
</comment>
<dbReference type="EMBL" id="JAHUTI010049736">
    <property type="protein sequence ID" value="MED6248029.1"/>
    <property type="molecule type" value="Genomic_DNA"/>
</dbReference>
<evidence type="ECO:0000313" key="1">
    <source>
        <dbReference type="EMBL" id="MED6248029.1"/>
    </source>
</evidence>
<sequence>MLLEHQDLKFFLEHFHHIVSHVDLLYAKLQKKNIDSVHIKRSIQQLQNIRNSLHSIGEQSSDSLPAEALGTQFRLSSKCRRRGYTQRFC</sequence>
<keyword evidence="2" id="KW-1185">Reference proteome</keyword>
<gene>
    <name evidence="1" type="ORF">ATANTOWER_024715</name>
</gene>
<organism evidence="1 2">
    <name type="scientific">Ataeniobius toweri</name>
    <dbReference type="NCBI Taxonomy" id="208326"/>
    <lineage>
        <taxon>Eukaryota</taxon>
        <taxon>Metazoa</taxon>
        <taxon>Chordata</taxon>
        <taxon>Craniata</taxon>
        <taxon>Vertebrata</taxon>
        <taxon>Euteleostomi</taxon>
        <taxon>Actinopterygii</taxon>
        <taxon>Neopterygii</taxon>
        <taxon>Teleostei</taxon>
        <taxon>Neoteleostei</taxon>
        <taxon>Acanthomorphata</taxon>
        <taxon>Ovalentaria</taxon>
        <taxon>Atherinomorphae</taxon>
        <taxon>Cyprinodontiformes</taxon>
        <taxon>Goodeidae</taxon>
        <taxon>Ataeniobius</taxon>
    </lineage>
</organism>
<evidence type="ECO:0000313" key="2">
    <source>
        <dbReference type="Proteomes" id="UP001345963"/>
    </source>
</evidence>
<accession>A0ABU7BCP7</accession>